<proteinExistence type="predicted"/>
<feature type="transmembrane region" description="Helical" evidence="1">
    <location>
        <begin position="58"/>
        <end position="77"/>
    </location>
</feature>
<dbReference type="Gramene" id="ONI08708">
    <property type="protein sequence ID" value="ONI08708"/>
    <property type="gene ID" value="PRUPE_5G195900"/>
</dbReference>
<organism evidence="2 3">
    <name type="scientific">Prunus persica</name>
    <name type="common">Peach</name>
    <name type="synonym">Amygdalus persica</name>
    <dbReference type="NCBI Taxonomy" id="3760"/>
    <lineage>
        <taxon>Eukaryota</taxon>
        <taxon>Viridiplantae</taxon>
        <taxon>Streptophyta</taxon>
        <taxon>Embryophyta</taxon>
        <taxon>Tracheophyta</taxon>
        <taxon>Spermatophyta</taxon>
        <taxon>Magnoliopsida</taxon>
        <taxon>eudicotyledons</taxon>
        <taxon>Gunneridae</taxon>
        <taxon>Pentapetalae</taxon>
        <taxon>rosids</taxon>
        <taxon>fabids</taxon>
        <taxon>Rosales</taxon>
        <taxon>Rosaceae</taxon>
        <taxon>Amygdaloideae</taxon>
        <taxon>Amygdaleae</taxon>
        <taxon>Prunus</taxon>
    </lineage>
</organism>
<sequence length="119" mass="13776">MADLPKPSHSHLASNPFSFFFKFQTEIRKEANTSSLNHGNIAKISQLTFYLYYRFQPFQIAACMPFFFLLFLIRLHLQGNTTSILLTSLRSESWNTRKLIPCCYLPKPKPGKITVTKTK</sequence>
<reference evidence="2 3" key="1">
    <citation type="journal article" date="2013" name="Nat. Genet.">
        <title>The high-quality draft genome of peach (Prunus persica) identifies unique patterns of genetic diversity, domestication and genome evolution.</title>
        <authorList>
            <consortium name="International Peach Genome Initiative"/>
            <person name="Verde I."/>
            <person name="Abbott A.G."/>
            <person name="Scalabrin S."/>
            <person name="Jung S."/>
            <person name="Shu S."/>
            <person name="Marroni F."/>
            <person name="Zhebentyayeva T."/>
            <person name="Dettori M.T."/>
            <person name="Grimwood J."/>
            <person name="Cattonaro F."/>
            <person name="Zuccolo A."/>
            <person name="Rossini L."/>
            <person name="Jenkins J."/>
            <person name="Vendramin E."/>
            <person name="Meisel L.A."/>
            <person name="Decroocq V."/>
            <person name="Sosinski B."/>
            <person name="Prochnik S."/>
            <person name="Mitros T."/>
            <person name="Policriti A."/>
            <person name="Cipriani G."/>
            <person name="Dondini L."/>
            <person name="Ficklin S."/>
            <person name="Goodstein D.M."/>
            <person name="Xuan P."/>
            <person name="Del Fabbro C."/>
            <person name="Aramini V."/>
            <person name="Copetti D."/>
            <person name="Gonzalez S."/>
            <person name="Horner D.S."/>
            <person name="Falchi R."/>
            <person name="Lucas S."/>
            <person name="Mica E."/>
            <person name="Maldonado J."/>
            <person name="Lazzari B."/>
            <person name="Bielenberg D."/>
            <person name="Pirona R."/>
            <person name="Miculan M."/>
            <person name="Barakat A."/>
            <person name="Testolin R."/>
            <person name="Stella A."/>
            <person name="Tartarini S."/>
            <person name="Tonutti P."/>
            <person name="Arus P."/>
            <person name="Orellana A."/>
            <person name="Wells C."/>
            <person name="Main D."/>
            <person name="Vizzotto G."/>
            <person name="Silva H."/>
            <person name="Salamini F."/>
            <person name="Schmutz J."/>
            <person name="Morgante M."/>
            <person name="Rokhsar D.S."/>
        </authorList>
    </citation>
    <scope>NUCLEOTIDE SEQUENCE [LARGE SCALE GENOMIC DNA]</scope>
    <source>
        <strain evidence="3">cv. Nemared</strain>
    </source>
</reference>
<evidence type="ECO:0000313" key="3">
    <source>
        <dbReference type="Proteomes" id="UP000006882"/>
    </source>
</evidence>
<keyword evidence="1" id="KW-0812">Transmembrane</keyword>
<keyword evidence="3" id="KW-1185">Reference proteome</keyword>
<evidence type="ECO:0000256" key="1">
    <source>
        <dbReference type="SAM" id="Phobius"/>
    </source>
</evidence>
<keyword evidence="1" id="KW-0472">Membrane</keyword>
<dbReference type="EMBL" id="CM007655">
    <property type="protein sequence ID" value="ONI08708.1"/>
    <property type="molecule type" value="Genomic_DNA"/>
</dbReference>
<accession>A0A251PAV0</accession>
<evidence type="ECO:0000313" key="2">
    <source>
        <dbReference type="EMBL" id="ONI08708.1"/>
    </source>
</evidence>
<protein>
    <submittedName>
        <fullName evidence="2">Uncharacterized protein</fullName>
    </submittedName>
</protein>
<name>A0A251PAV0_PRUPE</name>
<dbReference type="AlphaFoldDB" id="A0A251PAV0"/>
<keyword evidence="1" id="KW-1133">Transmembrane helix</keyword>
<gene>
    <name evidence="2" type="ORF">PRUPE_5G195900</name>
</gene>
<dbReference type="Proteomes" id="UP000006882">
    <property type="component" value="Chromosome G5"/>
</dbReference>